<keyword evidence="2 5" id="KW-0378">Hydrolase</keyword>
<evidence type="ECO:0000313" key="6">
    <source>
        <dbReference type="Proteomes" id="UP000275281"/>
    </source>
</evidence>
<dbReference type="OrthoDB" id="9778567at2"/>
<evidence type="ECO:0000259" key="4">
    <source>
        <dbReference type="SMART" id="SM00796"/>
    </source>
</evidence>
<dbReference type="Gene3D" id="2.40.100.10">
    <property type="entry name" value="Cyclophilin-like"/>
    <property type="match status" value="1"/>
</dbReference>
<reference evidence="5 6" key="1">
    <citation type="submission" date="2018-11" db="EMBL/GenBank/DDBJ databases">
        <authorList>
            <person name="Ye M.-Q."/>
            <person name="Du Z.-J."/>
        </authorList>
    </citation>
    <scope>NUCLEOTIDE SEQUENCE [LARGE SCALE GENOMIC DNA]</scope>
    <source>
        <strain evidence="5 6">U0105</strain>
    </source>
</reference>
<organism evidence="5 6">
    <name type="scientific">Alteromonas sediminis</name>
    <dbReference type="NCBI Taxonomy" id="2259342"/>
    <lineage>
        <taxon>Bacteria</taxon>
        <taxon>Pseudomonadati</taxon>
        <taxon>Pseudomonadota</taxon>
        <taxon>Gammaproteobacteria</taxon>
        <taxon>Alteromonadales</taxon>
        <taxon>Alteromonadaceae</taxon>
        <taxon>Alteromonas/Salinimonas group</taxon>
        <taxon>Alteromonas</taxon>
    </lineage>
</organism>
<keyword evidence="1" id="KW-0547">Nucleotide-binding</keyword>
<dbReference type="Gene3D" id="3.30.1360.40">
    <property type="match status" value="1"/>
</dbReference>
<evidence type="ECO:0000256" key="3">
    <source>
        <dbReference type="ARBA" id="ARBA00022840"/>
    </source>
</evidence>
<accession>A0A3N5YP92</accession>
<name>A0A3N5YP92_9ALTE</name>
<dbReference type="SUPFAM" id="SSF50891">
    <property type="entry name" value="Cyclophilin-like"/>
    <property type="match status" value="1"/>
</dbReference>
<dbReference type="SMART" id="SM00796">
    <property type="entry name" value="AHS1"/>
    <property type="match status" value="1"/>
</dbReference>
<dbReference type="Pfam" id="PF02682">
    <property type="entry name" value="CT_C_D"/>
    <property type="match status" value="1"/>
</dbReference>
<dbReference type="GO" id="GO:0017168">
    <property type="term" value="F:5-oxoprolinase (ATP-hydrolyzing) activity"/>
    <property type="evidence" value="ECO:0007669"/>
    <property type="project" value="UniProtKB-EC"/>
</dbReference>
<dbReference type="AlphaFoldDB" id="A0A3N5YP92"/>
<protein>
    <submittedName>
        <fullName evidence="5">5-oxoprolinase subunit PxpB</fullName>
        <ecNumber evidence="5">3.5.2.9</ecNumber>
    </submittedName>
</protein>
<dbReference type="GO" id="GO:0005524">
    <property type="term" value="F:ATP binding"/>
    <property type="evidence" value="ECO:0007669"/>
    <property type="project" value="UniProtKB-KW"/>
</dbReference>
<proteinExistence type="predicted"/>
<dbReference type="Proteomes" id="UP000275281">
    <property type="component" value="Unassembled WGS sequence"/>
</dbReference>
<comment type="caution">
    <text evidence="5">The sequence shown here is derived from an EMBL/GenBank/DDBJ whole genome shotgun (WGS) entry which is preliminary data.</text>
</comment>
<dbReference type="EMBL" id="RPOK01000002">
    <property type="protein sequence ID" value="RPJ67651.1"/>
    <property type="molecule type" value="Genomic_DNA"/>
</dbReference>
<dbReference type="NCBIfam" id="TIGR00370">
    <property type="entry name" value="5-oxoprolinase subunit PxpB"/>
    <property type="match status" value="1"/>
</dbReference>
<dbReference type="PANTHER" id="PTHR34698">
    <property type="entry name" value="5-OXOPROLINASE SUBUNIT B"/>
    <property type="match status" value="1"/>
</dbReference>
<gene>
    <name evidence="5" type="primary">pxpB</name>
    <name evidence="5" type="ORF">DRW07_05810</name>
</gene>
<evidence type="ECO:0000313" key="5">
    <source>
        <dbReference type="EMBL" id="RPJ67651.1"/>
    </source>
</evidence>
<feature type="domain" description="Carboxyltransferase" evidence="4">
    <location>
        <begin position="1"/>
        <end position="203"/>
    </location>
</feature>
<dbReference type="EC" id="3.5.2.9" evidence="5"/>
<keyword evidence="6" id="KW-1185">Reference proteome</keyword>
<evidence type="ECO:0000256" key="2">
    <source>
        <dbReference type="ARBA" id="ARBA00022801"/>
    </source>
</evidence>
<keyword evidence="3" id="KW-0067">ATP-binding</keyword>
<dbReference type="SUPFAM" id="SSF160467">
    <property type="entry name" value="PH0987 N-terminal domain-like"/>
    <property type="match status" value="1"/>
</dbReference>
<dbReference type="InterPro" id="IPR003833">
    <property type="entry name" value="CT_C_D"/>
</dbReference>
<dbReference type="PANTHER" id="PTHR34698:SF2">
    <property type="entry name" value="5-OXOPROLINASE SUBUNIT B"/>
    <property type="match status" value="1"/>
</dbReference>
<dbReference type="InterPro" id="IPR029000">
    <property type="entry name" value="Cyclophilin-like_dom_sf"/>
</dbReference>
<sequence>MTIEPAAENALIIYFSSSPSPKTTHLIQSLKQGLQDSLDHKLIDLVPSFASLLVQYHTELTDHFEIKAAINCVWERVNTTSQNASAGKKVTLPVYYALETGPDLPTIAQQSGLSVSDVIQLHSSQEYLVYSIGFAPGFAYLGEVDARIATPRLATPRASVPKGSVGIADQQTAVYPASSPGGWNIIGKCPVDLFNMNKSPTMPYIVGDTVRFEAIDKETFLSLGGTL</sequence>
<evidence type="ECO:0000256" key="1">
    <source>
        <dbReference type="ARBA" id="ARBA00022741"/>
    </source>
</evidence>
<dbReference type="InterPro" id="IPR010016">
    <property type="entry name" value="PxpB"/>
</dbReference>